<protein>
    <submittedName>
        <fullName evidence="3">Uncharacterized protein</fullName>
    </submittedName>
</protein>
<evidence type="ECO:0000313" key="4">
    <source>
        <dbReference type="Proteomes" id="UP000565576"/>
    </source>
</evidence>
<comment type="caution">
    <text evidence="3">The sequence shown here is derived from an EMBL/GenBank/DDBJ whole genome shotgun (WGS) entry which is preliminary data.</text>
</comment>
<organism evidence="3 4">
    <name type="scientific">Rhizobium lusitanum</name>
    <dbReference type="NCBI Taxonomy" id="293958"/>
    <lineage>
        <taxon>Bacteria</taxon>
        <taxon>Pseudomonadati</taxon>
        <taxon>Pseudomonadota</taxon>
        <taxon>Alphaproteobacteria</taxon>
        <taxon>Hyphomicrobiales</taxon>
        <taxon>Rhizobiaceae</taxon>
        <taxon>Rhizobium/Agrobacterium group</taxon>
        <taxon>Rhizobium</taxon>
    </lineage>
</organism>
<evidence type="ECO:0000256" key="1">
    <source>
        <dbReference type="SAM" id="MobiDB-lite"/>
    </source>
</evidence>
<dbReference type="Proteomes" id="UP000565576">
    <property type="component" value="Unassembled WGS sequence"/>
</dbReference>
<reference evidence="3 4" key="1">
    <citation type="submission" date="2020-08" db="EMBL/GenBank/DDBJ databases">
        <title>Genomic Encyclopedia of Type Strains, Phase IV (KMG-V): Genome sequencing to study the core and pangenomes of soil and plant-associated prokaryotes.</title>
        <authorList>
            <person name="Whitman W."/>
        </authorList>
    </citation>
    <scope>NUCLEOTIDE SEQUENCE [LARGE SCALE GENOMIC DNA]</scope>
    <source>
        <strain evidence="3 4">SEMIA 4060</strain>
    </source>
</reference>
<name>A0A7X0IVQ3_9HYPH</name>
<dbReference type="EMBL" id="JACHBG010000008">
    <property type="protein sequence ID" value="MBB6486571.1"/>
    <property type="molecule type" value="Genomic_DNA"/>
</dbReference>
<feature type="region of interest" description="Disordered" evidence="1">
    <location>
        <begin position="87"/>
        <end position="107"/>
    </location>
</feature>
<accession>A0A7X0IVQ3</accession>
<dbReference type="RefSeq" id="WP_184706712.1">
    <property type="nucleotide sequence ID" value="NZ_JACHBG010000008.1"/>
</dbReference>
<feature type="signal peptide" evidence="2">
    <location>
        <begin position="1"/>
        <end position="22"/>
    </location>
</feature>
<dbReference type="AlphaFoldDB" id="A0A7X0IVQ3"/>
<gene>
    <name evidence="3" type="ORF">GGD46_003866</name>
</gene>
<keyword evidence="2" id="KW-0732">Signal</keyword>
<evidence type="ECO:0000313" key="3">
    <source>
        <dbReference type="EMBL" id="MBB6486571.1"/>
    </source>
</evidence>
<dbReference type="InterPro" id="IPR058110">
    <property type="entry name" value="GCG_CRPN_dom"/>
</dbReference>
<sequence length="107" mass="12097">MNRILITSTLLAGCFLGGTANAMPALEAGMAATEQKPVLVDYACGPGWHLTRWGNCRRNYWQPSPGYGYRRGYYGWYGPPGWRDRGPPPGWRHHHHHENDDDEGDDD</sequence>
<dbReference type="NCBIfam" id="NF047412">
    <property type="entry name" value="sig_GCG_CRPN_rpt"/>
    <property type="match status" value="1"/>
</dbReference>
<proteinExistence type="predicted"/>
<evidence type="ECO:0000256" key="2">
    <source>
        <dbReference type="SAM" id="SignalP"/>
    </source>
</evidence>
<feature type="chain" id="PRO_5031319089" evidence="2">
    <location>
        <begin position="23"/>
        <end position="107"/>
    </location>
</feature>